<organism evidence="1 2">
    <name type="scientific">Niveibacterium umoris</name>
    <dbReference type="NCBI Taxonomy" id="1193620"/>
    <lineage>
        <taxon>Bacteria</taxon>
        <taxon>Pseudomonadati</taxon>
        <taxon>Pseudomonadota</taxon>
        <taxon>Betaproteobacteria</taxon>
        <taxon>Rhodocyclales</taxon>
        <taxon>Rhodocyclaceae</taxon>
        <taxon>Niveibacterium</taxon>
    </lineage>
</organism>
<name>A0A840BMB6_9RHOO</name>
<protein>
    <submittedName>
        <fullName evidence="1">Uncharacterized protein</fullName>
    </submittedName>
</protein>
<keyword evidence="2" id="KW-1185">Reference proteome</keyword>
<proteinExistence type="predicted"/>
<dbReference type="Proteomes" id="UP000561045">
    <property type="component" value="Unassembled WGS sequence"/>
</dbReference>
<sequence length="136" mass="14361">MTSDALLRRATQRLVAAILISLLCACGGVAFHLPEHSAEHMSVPVRLAAGEQRLALSTPSGAGADLRLASENPAIVAIEVREHGMGAADLTLVAKAPGSARVHYVNRSMLPRDPVKRAQIDYIRAASLGSFLVTVK</sequence>
<dbReference type="AlphaFoldDB" id="A0A840BMB6"/>
<evidence type="ECO:0000313" key="1">
    <source>
        <dbReference type="EMBL" id="MBB4013783.1"/>
    </source>
</evidence>
<comment type="caution">
    <text evidence="1">The sequence shown here is derived from an EMBL/GenBank/DDBJ whole genome shotgun (WGS) entry which is preliminary data.</text>
</comment>
<dbReference type="EMBL" id="JACIET010000002">
    <property type="protein sequence ID" value="MBB4013783.1"/>
    <property type="molecule type" value="Genomic_DNA"/>
</dbReference>
<gene>
    <name evidence="1" type="ORF">GGR36_003129</name>
</gene>
<evidence type="ECO:0000313" key="2">
    <source>
        <dbReference type="Proteomes" id="UP000561045"/>
    </source>
</evidence>
<reference evidence="1 2" key="1">
    <citation type="submission" date="2020-08" db="EMBL/GenBank/DDBJ databases">
        <title>Genomic Encyclopedia of Type Strains, Phase IV (KMG-IV): sequencing the most valuable type-strain genomes for metagenomic binning, comparative biology and taxonomic classification.</title>
        <authorList>
            <person name="Goeker M."/>
        </authorList>
    </citation>
    <scope>NUCLEOTIDE SEQUENCE [LARGE SCALE GENOMIC DNA]</scope>
    <source>
        <strain evidence="1 2">DSM 106739</strain>
    </source>
</reference>
<accession>A0A840BMB6</accession>
<dbReference type="RefSeq" id="WP_207064463.1">
    <property type="nucleotide sequence ID" value="NZ_BAABLE010000005.1"/>
</dbReference>